<sequence>MVGFARTLIKGDFEANDEYERRLDAEGWDGWPALLSALFFLAIERRFEGTYDEAEVIKFVADLRAGTVDGPGPIDPSEAESLIRAVFDESVQLDMSPEAMGQVQTLVAYTILSREGLSDDALDEVLAEAKQLAEEQASRQ</sequence>
<reference evidence="1 2" key="1">
    <citation type="submission" date="2021-01" db="EMBL/GenBank/DDBJ databases">
        <title>Whole genome shotgun sequence of Plantactinospora endophytica NBRC 110450.</title>
        <authorList>
            <person name="Komaki H."/>
            <person name="Tamura T."/>
        </authorList>
    </citation>
    <scope>NUCLEOTIDE SEQUENCE [LARGE SCALE GENOMIC DNA]</scope>
    <source>
        <strain evidence="1 2">NBRC 110450</strain>
    </source>
</reference>
<protein>
    <submittedName>
        <fullName evidence="1">Uncharacterized protein</fullName>
    </submittedName>
</protein>
<accession>A0ABQ4DW12</accession>
<name>A0ABQ4DW12_9ACTN</name>
<proteinExistence type="predicted"/>
<keyword evidence="2" id="KW-1185">Reference proteome</keyword>
<evidence type="ECO:0000313" key="2">
    <source>
        <dbReference type="Proteomes" id="UP000646749"/>
    </source>
</evidence>
<dbReference type="EMBL" id="BONW01000005">
    <property type="protein sequence ID" value="GIG86639.1"/>
    <property type="molecule type" value="Genomic_DNA"/>
</dbReference>
<dbReference type="Proteomes" id="UP000646749">
    <property type="component" value="Unassembled WGS sequence"/>
</dbReference>
<comment type="caution">
    <text evidence="1">The sequence shown here is derived from an EMBL/GenBank/DDBJ whole genome shotgun (WGS) entry which is preliminary data.</text>
</comment>
<evidence type="ECO:0000313" key="1">
    <source>
        <dbReference type="EMBL" id="GIG86639.1"/>
    </source>
</evidence>
<organism evidence="1 2">
    <name type="scientific">Plantactinospora endophytica</name>
    <dbReference type="NCBI Taxonomy" id="673535"/>
    <lineage>
        <taxon>Bacteria</taxon>
        <taxon>Bacillati</taxon>
        <taxon>Actinomycetota</taxon>
        <taxon>Actinomycetes</taxon>
        <taxon>Micromonosporales</taxon>
        <taxon>Micromonosporaceae</taxon>
        <taxon>Plantactinospora</taxon>
    </lineage>
</organism>
<gene>
    <name evidence="1" type="ORF">Pen02_15750</name>
</gene>